<protein>
    <submittedName>
        <fullName evidence="2">Uncharacterized protein</fullName>
    </submittedName>
</protein>
<organism evidence="2 3">
    <name type="scientific">Liparis tanakae</name>
    <name type="common">Tanaka's snailfish</name>
    <dbReference type="NCBI Taxonomy" id="230148"/>
    <lineage>
        <taxon>Eukaryota</taxon>
        <taxon>Metazoa</taxon>
        <taxon>Chordata</taxon>
        <taxon>Craniata</taxon>
        <taxon>Vertebrata</taxon>
        <taxon>Euteleostomi</taxon>
        <taxon>Actinopterygii</taxon>
        <taxon>Neopterygii</taxon>
        <taxon>Teleostei</taxon>
        <taxon>Neoteleostei</taxon>
        <taxon>Acanthomorphata</taxon>
        <taxon>Eupercaria</taxon>
        <taxon>Perciformes</taxon>
        <taxon>Cottioidei</taxon>
        <taxon>Cottales</taxon>
        <taxon>Liparidae</taxon>
        <taxon>Liparis</taxon>
    </lineage>
</organism>
<feature type="compositionally biased region" description="Gly residues" evidence="1">
    <location>
        <begin position="25"/>
        <end position="37"/>
    </location>
</feature>
<feature type="region of interest" description="Disordered" evidence="1">
    <location>
        <begin position="56"/>
        <end position="129"/>
    </location>
</feature>
<feature type="region of interest" description="Disordered" evidence="1">
    <location>
        <begin position="14"/>
        <end position="39"/>
    </location>
</feature>
<dbReference type="AlphaFoldDB" id="A0A4Z2F1B1"/>
<comment type="caution">
    <text evidence="2">The sequence shown here is derived from an EMBL/GenBank/DDBJ whole genome shotgun (WGS) entry which is preliminary data.</text>
</comment>
<feature type="compositionally biased region" description="Polar residues" evidence="1">
    <location>
        <begin position="101"/>
        <end position="120"/>
    </location>
</feature>
<evidence type="ECO:0000313" key="2">
    <source>
        <dbReference type="EMBL" id="TNN34929.1"/>
    </source>
</evidence>
<keyword evidence="3" id="KW-1185">Reference proteome</keyword>
<evidence type="ECO:0000313" key="3">
    <source>
        <dbReference type="Proteomes" id="UP000314294"/>
    </source>
</evidence>
<feature type="compositionally biased region" description="Low complexity" evidence="1">
    <location>
        <begin position="14"/>
        <end position="24"/>
    </location>
</feature>
<sequence>MFAFSLKCRARGEFSGQRSGFRGQSSGGRGQGSGGRGVAVLPELLADPEVISASWRGGAARRGSGGADPTRRGASGAKGVAHSSPIGQPGVVWEEPRATRVENSSSLFTSHQNRGVSSETAALPGPPSG</sequence>
<evidence type="ECO:0000256" key="1">
    <source>
        <dbReference type="SAM" id="MobiDB-lite"/>
    </source>
</evidence>
<dbReference type="EMBL" id="SRLO01001864">
    <property type="protein sequence ID" value="TNN34929.1"/>
    <property type="molecule type" value="Genomic_DNA"/>
</dbReference>
<reference evidence="2 3" key="1">
    <citation type="submission" date="2019-03" db="EMBL/GenBank/DDBJ databases">
        <title>First draft genome of Liparis tanakae, snailfish: a comprehensive survey of snailfish specific genes.</title>
        <authorList>
            <person name="Kim W."/>
            <person name="Song I."/>
            <person name="Jeong J.-H."/>
            <person name="Kim D."/>
            <person name="Kim S."/>
            <person name="Ryu S."/>
            <person name="Song J.Y."/>
            <person name="Lee S.K."/>
        </authorList>
    </citation>
    <scope>NUCLEOTIDE SEQUENCE [LARGE SCALE GENOMIC DNA]</scope>
    <source>
        <tissue evidence="2">Muscle</tissue>
    </source>
</reference>
<accession>A0A4Z2F1B1</accession>
<gene>
    <name evidence="2" type="ORF">EYF80_054908</name>
</gene>
<name>A0A4Z2F1B1_9TELE</name>
<dbReference type="Proteomes" id="UP000314294">
    <property type="component" value="Unassembled WGS sequence"/>
</dbReference>
<proteinExistence type="predicted"/>